<keyword evidence="4" id="KW-0904">Protein phosphatase</keyword>
<feature type="compositionally biased region" description="Acidic residues" evidence="10">
    <location>
        <begin position="830"/>
        <end position="843"/>
    </location>
</feature>
<dbReference type="FunFam" id="3.40.50.10190:FF:000007">
    <property type="entry name" value="RNA polymerase II subunit A C-terminal domain phosphatase"/>
    <property type="match status" value="1"/>
</dbReference>
<dbReference type="EMBL" id="JAWQEG010002344">
    <property type="protein sequence ID" value="KAK3872581.1"/>
    <property type="molecule type" value="Genomic_DNA"/>
</dbReference>
<feature type="compositionally biased region" description="Basic and acidic residues" evidence="10">
    <location>
        <begin position="345"/>
        <end position="404"/>
    </location>
</feature>
<feature type="region of interest" description="Disordered" evidence="10">
    <location>
        <begin position="317"/>
        <end position="515"/>
    </location>
</feature>
<feature type="compositionally biased region" description="Basic and acidic residues" evidence="10">
    <location>
        <begin position="441"/>
        <end position="452"/>
    </location>
</feature>
<dbReference type="PANTHER" id="PTHR23081">
    <property type="entry name" value="RNA POLYMERASE II CTD PHOSPHATASE"/>
    <property type="match status" value="1"/>
</dbReference>
<dbReference type="SUPFAM" id="SSF52113">
    <property type="entry name" value="BRCT domain"/>
    <property type="match status" value="1"/>
</dbReference>
<reference evidence="13" key="1">
    <citation type="submission" date="2023-10" db="EMBL/GenBank/DDBJ databases">
        <title>Genome assemblies of two species of porcelain crab, Petrolisthes cinctipes and Petrolisthes manimaculis (Anomura: Porcellanidae).</title>
        <authorList>
            <person name="Angst P."/>
        </authorList>
    </citation>
    <scope>NUCLEOTIDE SEQUENCE</scope>
    <source>
        <strain evidence="13">PB745_01</strain>
        <tissue evidence="13">Gill</tissue>
    </source>
</reference>
<feature type="compositionally biased region" description="Acidic residues" evidence="10">
    <location>
        <begin position="855"/>
        <end position="869"/>
    </location>
</feature>
<sequence length="883" mass="100259">MFPTREVFREVEVTRSSGAKYKVVNIYTRKGTNVFPKRRLCEAVSESGERVIVKAKSSGIITQVLVKVDDVIVDGSYIVEVKACGHTALMGNICCDCGVLLEEKDIPKDQAVSMLHSVPDLKIARNEARKLGQEDIRNLLRQRKLVLLVDLDQTLIHTTNDNIPPDLKDVYHFQLSQGGPWYHARLRPHTRQFLEKVSRLYELHISTFGVREYAHHIAHFLDPDRKLFGQRILSRNECLDLMSKKANLDSLFPCGDNLVCIIDDRTDVWNFAPNVVQVVPYHFFRHTGDINAPSGLQKNEDDDRTGIDFRRIRKEDLRYPDSASANNEEEEDGKNYSSDSEGDEKEASKRDSRTEGCDNNDNEKCENTEKENGVEPEDTASKVEKTNISEVKESSIIREKENECKLMATQSESLEEKECIEGEAEECKDDSIDQSESSSITEKENDKSKITDESDEQSTQSESVSSEIDSTIETKEEIATKNLESESSKRKEDSVTENKKLESIQQTCEKPPSKYKRNEGQVFDVVDDDDYLLYLEDILEKIHGIFFKDYDVMQKEKLAKESNGNKKELATEDEPLPDLKGIVPRIRKDVLKGVNLVFSGVVPQQMKLRESKAYFIATNFGARVTEKLKPRGKGDDQSDTGWYTTHVVAANRHTEKVNAAKKHKYIKIVTPTWLWKCAERWEMVEEKLFPLTKESEVKIQRLPPHHCYFPEPIQQPSTPDSPAGHDSTLDDMENEEVVSAGPSARTRTPSGNLLEDVNPLIYFSSVERTSMTDEVEKILSDEDDDDTDEDEGDVSENNVNSNEDDDEEEEEEEEEDDDDQPSRKKLKGNDDDDDDEMENEDELPSVIFRQGGDLPSDDSDDGGESDDEGDLSRMGADLESLLS</sequence>
<feature type="domain" description="BRCT" evidence="11">
    <location>
        <begin position="586"/>
        <end position="691"/>
    </location>
</feature>
<dbReference type="Gene3D" id="3.40.50.10190">
    <property type="entry name" value="BRCT domain"/>
    <property type="match status" value="1"/>
</dbReference>
<dbReference type="NCBIfam" id="TIGR02250">
    <property type="entry name" value="FCP1_euk"/>
    <property type="match status" value="1"/>
</dbReference>
<dbReference type="SUPFAM" id="SSF56784">
    <property type="entry name" value="HAD-like"/>
    <property type="match status" value="1"/>
</dbReference>
<dbReference type="InterPro" id="IPR001357">
    <property type="entry name" value="BRCT_dom"/>
</dbReference>
<dbReference type="InterPro" id="IPR023214">
    <property type="entry name" value="HAD_sf"/>
</dbReference>
<evidence type="ECO:0000256" key="5">
    <source>
        <dbReference type="ARBA" id="ARBA00023242"/>
    </source>
</evidence>
<dbReference type="Gene3D" id="3.40.50.1000">
    <property type="entry name" value="HAD superfamily/HAD-like"/>
    <property type="match status" value="1"/>
</dbReference>
<feature type="domain" description="FCP1 homology" evidence="12">
    <location>
        <begin position="140"/>
        <end position="303"/>
    </location>
</feature>
<dbReference type="SMART" id="SM00292">
    <property type="entry name" value="BRCT"/>
    <property type="match status" value="1"/>
</dbReference>
<dbReference type="CDD" id="cd17729">
    <property type="entry name" value="BRCT_CTDP1"/>
    <property type="match status" value="1"/>
</dbReference>
<evidence type="ECO:0000256" key="10">
    <source>
        <dbReference type="SAM" id="MobiDB-lite"/>
    </source>
</evidence>
<comment type="catalytic activity">
    <reaction evidence="7 9">
        <text>O-phospho-L-seryl-[protein] + H2O = L-seryl-[protein] + phosphate</text>
        <dbReference type="Rhea" id="RHEA:20629"/>
        <dbReference type="Rhea" id="RHEA-COMP:9863"/>
        <dbReference type="Rhea" id="RHEA-COMP:11604"/>
        <dbReference type="ChEBI" id="CHEBI:15377"/>
        <dbReference type="ChEBI" id="CHEBI:29999"/>
        <dbReference type="ChEBI" id="CHEBI:43474"/>
        <dbReference type="ChEBI" id="CHEBI:83421"/>
        <dbReference type="EC" id="3.1.3.16"/>
    </reaction>
</comment>
<feature type="region of interest" description="Disordered" evidence="10">
    <location>
        <begin position="780"/>
        <end position="883"/>
    </location>
</feature>
<dbReference type="Pfam" id="PF03031">
    <property type="entry name" value="NIF"/>
    <property type="match status" value="1"/>
</dbReference>
<comment type="subcellular location">
    <subcellularLocation>
        <location evidence="1 9">Nucleus</location>
    </subcellularLocation>
</comment>
<evidence type="ECO:0000256" key="6">
    <source>
        <dbReference type="ARBA" id="ARBA00040602"/>
    </source>
</evidence>
<feature type="compositionally biased region" description="Acidic residues" evidence="10">
    <location>
        <begin position="802"/>
        <end position="819"/>
    </location>
</feature>
<proteinExistence type="predicted"/>
<gene>
    <name evidence="13" type="ORF">Pcinc_022340</name>
</gene>
<accession>A0AAE1FEX8</accession>
<dbReference type="InterPro" id="IPR011947">
    <property type="entry name" value="FCP1_euk"/>
</dbReference>
<dbReference type="AlphaFoldDB" id="A0AAE1FEX8"/>
<comment type="caution">
    <text evidence="13">The sequence shown here is derived from an EMBL/GenBank/DDBJ whole genome shotgun (WGS) entry which is preliminary data.</text>
</comment>
<dbReference type="Gene3D" id="1.10.287.10">
    <property type="entry name" value="S15/NS1, RNA-binding"/>
    <property type="match status" value="1"/>
</dbReference>
<keyword evidence="5 9" id="KW-0539">Nucleus</keyword>
<dbReference type="InterPro" id="IPR036420">
    <property type="entry name" value="BRCT_dom_sf"/>
</dbReference>
<evidence type="ECO:0000313" key="14">
    <source>
        <dbReference type="Proteomes" id="UP001286313"/>
    </source>
</evidence>
<dbReference type="CDD" id="cd07521">
    <property type="entry name" value="HAD_FCP1-like"/>
    <property type="match status" value="1"/>
</dbReference>
<feature type="region of interest" description="Disordered" evidence="10">
    <location>
        <begin position="706"/>
        <end position="729"/>
    </location>
</feature>
<dbReference type="InterPro" id="IPR036412">
    <property type="entry name" value="HAD-like_sf"/>
</dbReference>
<feature type="compositionally biased region" description="Acidic residues" evidence="10">
    <location>
        <begin position="781"/>
        <end position="794"/>
    </location>
</feature>
<evidence type="ECO:0000313" key="13">
    <source>
        <dbReference type="EMBL" id="KAK3872581.1"/>
    </source>
</evidence>
<feature type="region of interest" description="Disordered" evidence="10">
    <location>
        <begin position="734"/>
        <end position="753"/>
    </location>
</feature>
<evidence type="ECO:0000259" key="12">
    <source>
        <dbReference type="PROSITE" id="PS50969"/>
    </source>
</evidence>
<comment type="function">
    <text evidence="9">This promotes the activity of RNA polymerase II.</text>
</comment>
<feature type="compositionally biased region" description="Low complexity" evidence="10">
    <location>
        <begin position="457"/>
        <end position="471"/>
    </location>
</feature>
<dbReference type="PROSITE" id="PS50172">
    <property type="entry name" value="BRCT"/>
    <property type="match status" value="1"/>
</dbReference>
<evidence type="ECO:0000256" key="1">
    <source>
        <dbReference type="ARBA" id="ARBA00004123"/>
    </source>
</evidence>
<dbReference type="PROSITE" id="PS50969">
    <property type="entry name" value="FCP1"/>
    <property type="match status" value="1"/>
</dbReference>
<name>A0AAE1FEX8_PETCI</name>
<dbReference type="SMART" id="SM00577">
    <property type="entry name" value="CPDc"/>
    <property type="match status" value="1"/>
</dbReference>
<feature type="compositionally biased region" description="Basic and acidic residues" evidence="10">
    <location>
        <begin position="472"/>
        <end position="502"/>
    </location>
</feature>
<keyword evidence="14" id="KW-1185">Reference proteome</keyword>
<evidence type="ECO:0000259" key="11">
    <source>
        <dbReference type="PROSITE" id="PS50172"/>
    </source>
</evidence>
<evidence type="ECO:0000256" key="7">
    <source>
        <dbReference type="ARBA" id="ARBA00047761"/>
    </source>
</evidence>
<dbReference type="GO" id="GO:0005634">
    <property type="term" value="C:nucleus"/>
    <property type="evidence" value="ECO:0007669"/>
    <property type="project" value="UniProtKB-SubCell"/>
</dbReference>
<dbReference type="InterPro" id="IPR004274">
    <property type="entry name" value="FCP1_dom"/>
</dbReference>
<organism evidence="13 14">
    <name type="scientific">Petrolisthes cinctipes</name>
    <name type="common">Flat porcelain crab</name>
    <dbReference type="NCBI Taxonomy" id="88211"/>
    <lineage>
        <taxon>Eukaryota</taxon>
        <taxon>Metazoa</taxon>
        <taxon>Ecdysozoa</taxon>
        <taxon>Arthropoda</taxon>
        <taxon>Crustacea</taxon>
        <taxon>Multicrustacea</taxon>
        <taxon>Malacostraca</taxon>
        <taxon>Eumalacostraca</taxon>
        <taxon>Eucarida</taxon>
        <taxon>Decapoda</taxon>
        <taxon>Pleocyemata</taxon>
        <taxon>Anomura</taxon>
        <taxon>Galatheoidea</taxon>
        <taxon>Porcellanidae</taxon>
        <taxon>Petrolisthes</taxon>
    </lineage>
</organism>
<protein>
    <recommendedName>
        <fullName evidence="6 9">RNA polymerase II subunit A C-terminal domain phosphatase</fullName>
        <ecNumber evidence="2 9">3.1.3.16</ecNumber>
    </recommendedName>
</protein>
<keyword evidence="3 9" id="KW-0378">Hydrolase</keyword>
<evidence type="ECO:0000256" key="3">
    <source>
        <dbReference type="ARBA" id="ARBA00022801"/>
    </source>
</evidence>
<evidence type="ECO:0000256" key="9">
    <source>
        <dbReference type="RuleBase" id="RU366066"/>
    </source>
</evidence>
<dbReference type="Proteomes" id="UP001286313">
    <property type="component" value="Unassembled WGS sequence"/>
</dbReference>
<evidence type="ECO:0000256" key="4">
    <source>
        <dbReference type="ARBA" id="ARBA00022912"/>
    </source>
</evidence>
<evidence type="ECO:0000256" key="8">
    <source>
        <dbReference type="ARBA" id="ARBA00048336"/>
    </source>
</evidence>
<dbReference type="PANTHER" id="PTHR23081:SF36">
    <property type="entry name" value="RNA POLYMERASE II SUBUNIT A C-TERMINAL DOMAIN PHOSPHATASE"/>
    <property type="match status" value="1"/>
</dbReference>
<evidence type="ECO:0000256" key="2">
    <source>
        <dbReference type="ARBA" id="ARBA00013081"/>
    </source>
</evidence>
<dbReference type="EC" id="3.1.3.16" evidence="2 9"/>
<dbReference type="GO" id="GO:0008420">
    <property type="term" value="F:RNA polymerase II CTD heptapeptide repeat phosphatase activity"/>
    <property type="evidence" value="ECO:0007669"/>
    <property type="project" value="UniProtKB-UniRule"/>
</dbReference>
<dbReference type="InterPro" id="IPR039189">
    <property type="entry name" value="Fcp1"/>
</dbReference>
<comment type="catalytic activity">
    <reaction evidence="8 9">
        <text>O-phospho-L-threonyl-[protein] + H2O = L-threonyl-[protein] + phosphate</text>
        <dbReference type="Rhea" id="RHEA:47004"/>
        <dbReference type="Rhea" id="RHEA-COMP:11060"/>
        <dbReference type="Rhea" id="RHEA-COMP:11605"/>
        <dbReference type="ChEBI" id="CHEBI:15377"/>
        <dbReference type="ChEBI" id="CHEBI:30013"/>
        <dbReference type="ChEBI" id="CHEBI:43474"/>
        <dbReference type="ChEBI" id="CHEBI:61977"/>
        <dbReference type="EC" id="3.1.3.16"/>
    </reaction>
</comment>